<feature type="region of interest" description="Disordered" evidence="1">
    <location>
        <begin position="19"/>
        <end position="57"/>
    </location>
</feature>
<dbReference type="STRING" id="1888.Salbus254_1625"/>
<evidence type="ECO:0008006" key="5">
    <source>
        <dbReference type="Google" id="ProtNLM"/>
    </source>
</evidence>
<evidence type="ECO:0000256" key="2">
    <source>
        <dbReference type="SAM" id="Phobius"/>
    </source>
</evidence>
<protein>
    <recommendedName>
        <fullName evidence="5">K(+)-transporting ATPase subunit F</fullName>
    </recommendedName>
</protein>
<reference evidence="3 4" key="1">
    <citation type="submission" date="2015-01" db="EMBL/GenBank/DDBJ databases">
        <title>Enhanced salinomycin production by adjusting the supply of polyketide extender units in Streptomyce albus DSM 41398.</title>
        <authorList>
            <person name="Lu C."/>
        </authorList>
    </citation>
    <scope>NUCLEOTIDE SEQUENCE [LARGE SCALE GENOMIC DNA]</scope>
    <source>
        <strain evidence="4">ATCC 21838 / DSM 41398 / FERM P-419 / JCM 4703 / NBRC 107858</strain>
    </source>
</reference>
<dbReference type="EMBL" id="CP010519">
    <property type="protein sequence ID" value="AJE83650.1"/>
    <property type="molecule type" value="Genomic_DNA"/>
</dbReference>
<dbReference type="KEGG" id="sals:SLNWT_3274"/>
<dbReference type="Pfam" id="PF09604">
    <property type="entry name" value="Potass_KdpF"/>
    <property type="match status" value="1"/>
</dbReference>
<organism evidence="3 4">
    <name type="scientific">Streptomyces albus (strain ATCC 21838 / DSM 41398 / FERM P-419 / JCM 4703 / NBRC 107858)</name>
    <dbReference type="NCBI Taxonomy" id="1081613"/>
    <lineage>
        <taxon>Bacteria</taxon>
        <taxon>Bacillati</taxon>
        <taxon>Actinomycetota</taxon>
        <taxon>Actinomycetes</taxon>
        <taxon>Kitasatosporales</taxon>
        <taxon>Streptomycetaceae</taxon>
        <taxon>Streptomyces</taxon>
    </lineage>
</organism>
<accession>A0A0B5EWR4</accession>
<evidence type="ECO:0000256" key="1">
    <source>
        <dbReference type="SAM" id="MobiDB-lite"/>
    </source>
</evidence>
<dbReference type="Proteomes" id="UP000031523">
    <property type="component" value="Chromosome"/>
</dbReference>
<sequence length="89" mass="9568">MGPVKAAYQRAETEVCSYRPEGRFPSSRQSGVNDGRPGLRRHHGRGIRAGGSHRPGGDQAVNAENIVGLVVAVALLGYLVLALLFPERF</sequence>
<keyword evidence="2" id="KW-1133">Transmembrane helix</keyword>
<gene>
    <name evidence="3" type="ORF">SLNWT_3274</name>
</gene>
<feature type="transmembrane region" description="Helical" evidence="2">
    <location>
        <begin position="66"/>
        <end position="85"/>
    </location>
</feature>
<dbReference type="GO" id="GO:0005886">
    <property type="term" value="C:plasma membrane"/>
    <property type="evidence" value="ECO:0007669"/>
    <property type="project" value="InterPro"/>
</dbReference>
<keyword evidence="2" id="KW-0472">Membrane</keyword>
<evidence type="ECO:0000313" key="4">
    <source>
        <dbReference type="Proteomes" id="UP000031523"/>
    </source>
</evidence>
<dbReference type="GO" id="GO:0008556">
    <property type="term" value="F:P-type potassium transmembrane transporter activity"/>
    <property type="evidence" value="ECO:0007669"/>
    <property type="project" value="InterPro"/>
</dbReference>
<keyword evidence="2" id="KW-0812">Transmembrane</keyword>
<proteinExistence type="predicted"/>
<evidence type="ECO:0000313" key="3">
    <source>
        <dbReference type="EMBL" id="AJE83650.1"/>
    </source>
</evidence>
<dbReference type="AlphaFoldDB" id="A0A0B5EWR4"/>
<keyword evidence="4" id="KW-1185">Reference proteome</keyword>
<dbReference type="InterPro" id="IPR011726">
    <property type="entry name" value="KdpF"/>
</dbReference>
<dbReference type="NCBIfam" id="TIGR02115">
    <property type="entry name" value="potass_kdpF"/>
    <property type="match status" value="1"/>
</dbReference>
<name>A0A0B5EWR4_STRA4</name>